<dbReference type="Proteomes" id="UP000887569">
    <property type="component" value="Unplaced"/>
</dbReference>
<organism evidence="2 3">
    <name type="scientific">Parascaris univalens</name>
    <name type="common">Nematode worm</name>
    <dbReference type="NCBI Taxonomy" id="6257"/>
    <lineage>
        <taxon>Eukaryota</taxon>
        <taxon>Metazoa</taxon>
        <taxon>Ecdysozoa</taxon>
        <taxon>Nematoda</taxon>
        <taxon>Chromadorea</taxon>
        <taxon>Rhabditida</taxon>
        <taxon>Spirurina</taxon>
        <taxon>Ascaridomorpha</taxon>
        <taxon>Ascaridoidea</taxon>
        <taxon>Ascarididae</taxon>
        <taxon>Parascaris</taxon>
    </lineage>
</organism>
<reference evidence="3" key="1">
    <citation type="submission" date="2022-11" db="UniProtKB">
        <authorList>
            <consortium name="WormBaseParasite"/>
        </authorList>
    </citation>
    <scope>IDENTIFICATION</scope>
</reference>
<dbReference type="InterPro" id="IPR019426">
    <property type="entry name" value="7TM_GPCR_serpentine_rcpt_Srv"/>
</dbReference>
<sequence>INLPYRQAHPPILSTCSELSSKFFQVTSLIGLIILCGTVMTSSVLYLSTFIKLKMQANIKQNTVQLKRKSFEKRVLASCLLPFTALILASVLDGTTSIIKDSTDSNFLAIYNELWSFFTDLLCLSHPFSLVLTCRSIREDLLNKILHKQQRGLAAKTHTMTAWNTVVKPRTAQS</sequence>
<name>A0A914ZHX3_PARUN</name>
<dbReference type="AlphaFoldDB" id="A0A914ZHX3"/>
<proteinExistence type="predicted"/>
<feature type="transmembrane region" description="Helical" evidence="1">
    <location>
        <begin position="29"/>
        <end position="53"/>
    </location>
</feature>
<evidence type="ECO:0000313" key="3">
    <source>
        <dbReference type="WBParaSite" id="PgB04_g140_t01"/>
    </source>
</evidence>
<evidence type="ECO:0000256" key="1">
    <source>
        <dbReference type="SAM" id="Phobius"/>
    </source>
</evidence>
<accession>A0A914ZHX3</accession>
<dbReference type="Pfam" id="PF10323">
    <property type="entry name" value="7TM_GPCR_Srv"/>
    <property type="match status" value="1"/>
</dbReference>
<feature type="transmembrane region" description="Helical" evidence="1">
    <location>
        <begin position="74"/>
        <end position="94"/>
    </location>
</feature>
<keyword evidence="1" id="KW-0472">Membrane</keyword>
<dbReference type="WBParaSite" id="PgB04_g140_t01">
    <property type="protein sequence ID" value="PgB04_g140_t01"/>
    <property type="gene ID" value="PgB04_g140"/>
</dbReference>
<evidence type="ECO:0000313" key="2">
    <source>
        <dbReference type="Proteomes" id="UP000887569"/>
    </source>
</evidence>
<keyword evidence="1" id="KW-0812">Transmembrane</keyword>
<feature type="transmembrane region" description="Helical" evidence="1">
    <location>
        <begin position="114"/>
        <end position="134"/>
    </location>
</feature>
<keyword evidence="1" id="KW-1133">Transmembrane helix</keyword>
<keyword evidence="2" id="KW-1185">Reference proteome</keyword>
<protein>
    <submittedName>
        <fullName evidence="3">G-protein coupled receptors family 1 profile domain-containing protein</fullName>
    </submittedName>
</protein>